<evidence type="ECO:0000313" key="3">
    <source>
        <dbReference type="Proteomes" id="UP000807353"/>
    </source>
</evidence>
<dbReference type="OrthoDB" id="551431at2759"/>
<dbReference type="AlphaFoldDB" id="A0A9P6CHE0"/>
<gene>
    <name evidence="2" type="ORF">BDZ94DRAFT_1251669</name>
</gene>
<dbReference type="EMBL" id="MU150242">
    <property type="protein sequence ID" value="KAF9466326.1"/>
    <property type="molecule type" value="Genomic_DNA"/>
</dbReference>
<keyword evidence="3" id="KW-1185">Reference proteome</keyword>
<protein>
    <submittedName>
        <fullName evidence="2">Uncharacterized protein</fullName>
    </submittedName>
</protein>
<evidence type="ECO:0000256" key="1">
    <source>
        <dbReference type="SAM" id="MobiDB-lite"/>
    </source>
</evidence>
<sequence length="62" mass="7237">MTTNTGGFTYSEFTPAKSRKKRNNKALRERIELFALLQRTREELGQGDWLTQCQRPCLVIPH</sequence>
<dbReference type="Proteomes" id="UP000807353">
    <property type="component" value="Unassembled WGS sequence"/>
</dbReference>
<evidence type="ECO:0000313" key="2">
    <source>
        <dbReference type="EMBL" id="KAF9466326.1"/>
    </source>
</evidence>
<feature type="region of interest" description="Disordered" evidence="1">
    <location>
        <begin position="1"/>
        <end position="23"/>
    </location>
</feature>
<feature type="compositionally biased region" description="Polar residues" evidence="1">
    <location>
        <begin position="1"/>
        <end position="12"/>
    </location>
</feature>
<proteinExistence type="predicted"/>
<name>A0A9P6CHE0_9AGAR</name>
<accession>A0A9P6CHE0</accession>
<organism evidence="2 3">
    <name type="scientific">Collybia nuda</name>
    <dbReference type="NCBI Taxonomy" id="64659"/>
    <lineage>
        <taxon>Eukaryota</taxon>
        <taxon>Fungi</taxon>
        <taxon>Dikarya</taxon>
        <taxon>Basidiomycota</taxon>
        <taxon>Agaricomycotina</taxon>
        <taxon>Agaricomycetes</taxon>
        <taxon>Agaricomycetidae</taxon>
        <taxon>Agaricales</taxon>
        <taxon>Tricholomatineae</taxon>
        <taxon>Clitocybaceae</taxon>
        <taxon>Collybia</taxon>
    </lineage>
</organism>
<reference evidence="2" key="1">
    <citation type="submission" date="2020-11" db="EMBL/GenBank/DDBJ databases">
        <authorList>
            <consortium name="DOE Joint Genome Institute"/>
            <person name="Ahrendt S."/>
            <person name="Riley R."/>
            <person name="Andreopoulos W."/>
            <person name="Labutti K."/>
            <person name="Pangilinan J."/>
            <person name="Ruiz-Duenas F.J."/>
            <person name="Barrasa J.M."/>
            <person name="Sanchez-Garcia M."/>
            <person name="Camarero S."/>
            <person name="Miyauchi S."/>
            <person name="Serrano A."/>
            <person name="Linde D."/>
            <person name="Babiker R."/>
            <person name="Drula E."/>
            <person name="Ayuso-Fernandez I."/>
            <person name="Pacheco R."/>
            <person name="Padilla G."/>
            <person name="Ferreira P."/>
            <person name="Barriuso J."/>
            <person name="Kellner H."/>
            <person name="Castanera R."/>
            <person name="Alfaro M."/>
            <person name="Ramirez L."/>
            <person name="Pisabarro A.G."/>
            <person name="Kuo A."/>
            <person name="Tritt A."/>
            <person name="Lipzen A."/>
            <person name="He G."/>
            <person name="Yan M."/>
            <person name="Ng V."/>
            <person name="Cullen D."/>
            <person name="Martin F."/>
            <person name="Rosso M.-N."/>
            <person name="Henrissat B."/>
            <person name="Hibbett D."/>
            <person name="Martinez A.T."/>
            <person name="Grigoriev I.V."/>
        </authorList>
    </citation>
    <scope>NUCLEOTIDE SEQUENCE</scope>
    <source>
        <strain evidence="2">CBS 247.69</strain>
    </source>
</reference>
<comment type="caution">
    <text evidence="2">The sequence shown here is derived from an EMBL/GenBank/DDBJ whole genome shotgun (WGS) entry which is preliminary data.</text>
</comment>